<organism evidence="1 2">
    <name type="scientific">Neoaquamicrobium sediminum</name>
    <dbReference type="NCBI Taxonomy" id="1849104"/>
    <lineage>
        <taxon>Bacteria</taxon>
        <taxon>Pseudomonadati</taxon>
        <taxon>Pseudomonadota</taxon>
        <taxon>Alphaproteobacteria</taxon>
        <taxon>Hyphomicrobiales</taxon>
        <taxon>Phyllobacteriaceae</taxon>
        <taxon>Neoaquamicrobium</taxon>
    </lineage>
</organism>
<name>A0ABV3WY42_9HYPH</name>
<keyword evidence="2" id="KW-1185">Reference proteome</keyword>
<dbReference type="RefSeq" id="WP_368804495.1">
    <property type="nucleotide sequence ID" value="NZ_JAZHFV010000006.1"/>
</dbReference>
<protein>
    <submittedName>
        <fullName evidence="1">Uncharacterized protein</fullName>
    </submittedName>
</protein>
<dbReference type="EMBL" id="JAZHFV010000006">
    <property type="protein sequence ID" value="MEX4009610.1"/>
    <property type="molecule type" value="Genomic_DNA"/>
</dbReference>
<reference evidence="1 2" key="1">
    <citation type="submission" date="2024-01" db="EMBL/GenBank/DDBJ databases">
        <title>New evidence supports the origin of RcGTA from prophage.</title>
        <authorList>
            <person name="Xu Y."/>
            <person name="Liu B."/>
            <person name="Chen F."/>
        </authorList>
    </citation>
    <scope>NUCLEOTIDE SEQUENCE [LARGE SCALE GENOMIC DNA]</scope>
    <source>
        <strain evidence="1 2">CBW1107-2</strain>
    </source>
</reference>
<gene>
    <name evidence="1" type="ORF">V1479_20035</name>
</gene>
<evidence type="ECO:0000313" key="1">
    <source>
        <dbReference type="EMBL" id="MEX4009610.1"/>
    </source>
</evidence>
<sequence length="89" mass="9544">MIGFLKLDRLAAARGDGLHPRLLELIEQRALTVEGDPNVVELHTVRDCAFTQAGPGPTPARPAFLPGNVIDFTPRRQAAAAAQKKTSNS</sequence>
<accession>A0ABV3WY42</accession>
<proteinExistence type="predicted"/>
<evidence type="ECO:0000313" key="2">
    <source>
        <dbReference type="Proteomes" id="UP001559025"/>
    </source>
</evidence>
<comment type="caution">
    <text evidence="1">The sequence shown here is derived from an EMBL/GenBank/DDBJ whole genome shotgun (WGS) entry which is preliminary data.</text>
</comment>
<dbReference type="Proteomes" id="UP001559025">
    <property type="component" value="Unassembled WGS sequence"/>
</dbReference>